<dbReference type="STRING" id="1193011.LEP1GSC058_3758"/>
<keyword evidence="1" id="KW-1133">Transmembrane helix</keyword>
<accession>S3UWH3</accession>
<dbReference type="AlphaFoldDB" id="S3UWH3"/>
<keyword evidence="1" id="KW-0472">Membrane</keyword>
<feature type="transmembrane region" description="Helical" evidence="1">
    <location>
        <begin position="70"/>
        <end position="101"/>
    </location>
</feature>
<feature type="transmembrane region" description="Helical" evidence="1">
    <location>
        <begin position="177"/>
        <end position="196"/>
    </location>
</feature>
<evidence type="ECO:0000313" key="2">
    <source>
        <dbReference type="EMBL" id="EPG73598.1"/>
    </source>
</evidence>
<organism evidence="2 3">
    <name type="scientific">Leptospira fainei serovar Hurstbridge str. BUT 6</name>
    <dbReference type="NCBI Taxonomy" id="1193011"/>
    <lineage>
        <taxon>Bacteria</taxon>
        <taxon>Pseudomonadati</taxon>
        <taxon>Spirochaetota</taxon>
        <taxon>Spirochaetia</taxon>
        <taxon>Leptospirales</taxon>
        <taxon>Leptospiraceae</taxon>
        <taxon>Leptospira</taxon>
    </lineage>
</organism>
<gene>
    <name evidence="2" type="ORF">LEP1GSC058_3758</name>
</gene>
<sequence>MLSFCQKGCKSGLLAGILWGLLFLFFTSPLIWEAETYEEKGSHHHIQETLHSRNHAVGQFDLKENLKLQLIPTVVGCVLLGGAFGMISSLFLGVGFSFGFLSRNFFQSPIRSAFLTALVGFLIFHGIPSIGNPPELPGGNGSEESFASRQLWWIQSVACSFTGVLIYLIISSGKSARIVKVFGFLIGLSVAFLPFLNLINTEALNSPVPIELRSRFIYYSLTINFIFWLSLSMQVFLRLAKDKTIDAYRIRDREMLIQ</sequence>
<dbReference type="InterPro" id="IPR012666">
    <property type="entry name" value="CbtA_put"/>
</dbReference>
<name>S3UWH3_9LEPT</name>
<feature type="transmembrane region" description="Helical" evidence="1">
    <location>
        <begin position="216"/>
        <end position="240"/>
    </location>
</feature>
<dbReference type="Proteomes" id="UP000014540">
    <property type="component" value="Unassembled WGS sequence"/>
</dbReference>
<dbReference type="EMBL" id="AKWZ02000010">
    <property type="protein sequence ID" value="EPG73598.1"/>
    <property type="molecule type" value="Genomic_DNA"/>
</dbReference>
<feature type="transmembrane region" description="Helical" evidence="1">
    <location>
        <begin position="113"/>
        <end position="131"/>
    </location>
</feature>
<comment type="caution">
    <text evidence="2">The sequence shown here is derived from an EMBL/GenBank/DDBJ whole genome shotgun (WGS) entry which is preliminary data.</text>
</comment>
<feature type="transmembrane region" description="Helical" evidence="1">
    <location>
        <begin position="12"/>
        <end position="32"/>
    </location>
</feature>
<protein>
    <submittedName>
        <fullName evidence="2">Cobalt transporter subunit CbtA</fullName>
    </submittedName>
</protein>
<keyword evidence="1" id="KW-0812">Transmembrane</keyword>
<dbReference type="Pfam" id="PF09490">
    <property type="entry name" value="CbtA"/>
    <property type="match status" value="1"/>
</dbReference>
<evidence type="ECO:0000256" key="1">
    <source>
        <dbReference type="SAM" id="Phobius"/>
    </source>
</evidence>
<keyword evidence="3" id="KW-1185">Reference proteome</keyword>
<reference evidence="2" key="1">
    <citation type="submission" date="2013-04" db="EMBL/GenBank/DDBJ databases">
        <authorList>
            <person name="Harkins D.M."/>
            <person name="Durkin A.S."/>
            <person name="Selengut J.D."/>
            <person name="Sanka R."/>
            <person name="DePew J."/>
            <person name="Purushe J."/>
            <person name="Ahmed A."/>
            <person name="van der Linden H."/>
            <person name="Goris M.G.A."/>
            <person name="Hartskeerl R.A."/>
            <person name="Vinetz J.M."/>
            <person name="Sutton G.G."/>
            <person name="Nelson W.C."/>
            <person name="Fouts D.E."/>
        </authorList>
    </citation>
    <scope>NUCLEOTIDE SEQUENCE [LARGE SCALE GENOMIC DNA]</scope>
    <source>
        <strain evidence="2">BUT 6</strain>
    </source>
</reference>
<feature type="transmembrane region" description="Helical" evidence="1">
    <location>
        <begin position="151"/>
        <end position="170"/>
    </location>
</feature>
<evidence type="ECO:0000313" key="3">
    <source>
        <dbReference type="Proteomes" id="UP000014540"/>
    </source>
</evidence>
<proteinExistence type="predicted"/>